<organism evidence="3 4">
    <name type="scientific">Caulobacter ginsengisoli</name>
    <dbReference type="NCBI Taxonomy" id="400775"/>
    <lineage>
        <taxon>Bacteria</taxon>
        <taxon>Pseudomonadati</taxon>
        <taxon>Pseudomonadota</taxon>
        <taxon>Alphaproteobacteria</taxon>
        <taxon>Caulobacterales</taxon>
        <taxon>Caulobacteraceae</taxon>
        <taxon>Caulobacter</taxon>
    </lineage>
</organism>
<dbReference type="Pfam" id="PF07484">
    <property type="entry name" value="Collar"/>
    <property type="match status" value="1"/>
</dbReference>
<feature type="region of interest" description="Disordered" evidence="1">
    <location>
        <begin position="425"/>
        <end position="460"/>
    </location>
</feature>
<feature type="domain" description="Phage tail collar" evidence="2">
    <location>
        <begin position="341"/>
        <end position="397"/>
    </location>
</feature>
<protein>
    <submittedName>
        <fullName evidence="3">Microcystin-dependent protein</fullName>
    </submittedName>
</protein>
<dbReference type="Gene3D" id="3.90.1340.10">
    <property type="entry name" value="Phage tail collar domain"/>
    <property type="match status" value="1"/>
</dbReference>
<comment type="caution">
    <text evidence="3">The sequence shown here is derived from an EMBL/GenBank/DDBJ whole genome shotgun (WGS) entry which is preliminary data.</text>
</comment>
<dbReference type="Proteomes" id="UP001228905">
    <property type="component" value="Unassembled WGS sequence"/>
</dbReference>
<dbReference type="InterPro" id="IPR011083">
    <property type="entry name" value="Phage_tail_collar_dom"/>
</dbReference>
<gene>
    <name evidence="3" type="ORF">QO010_000389</name>
</gene>
<proteinExistence type="predicted"/>
<name>A0ABU0IKV1_9CAUL</name>
<accession>A0ABU0IKV1</accession>
<evidence type="ECO:0000259" key="2">
    <source>
        <dbReference type="Pfam" id="PF07484"/>
    </source>
</evidence>
<sequence>MATVTFPEALGGNGKTYTDDASATTGLDAYGYVTRFVPCLSQTVIMAGSAAASAAGAAASAASALNAPGTNASQVSGSVAIGAGSKTINIQSGKAYAVGQTLVAASLANPANYIAGQVTAYDSGTGALTLSVPANGVGGTGTKTDLVVSMGALINNTLPTMTGNIGKFLTTTDGVAASWSASPLAVAFGGTGADNPSAALAGLGAQASHANLTAVSGLSLTADKLPYANGSGTLTLTSLTTFGRSLIDDGDAATARTTLGLVIGTHVQAQDAELSAIAGLTSTADRLPYFTGSGTAALAVFSSFGRSLVDDTDATGARSTLGAAADADVAVLQTAVGAMSGMIAAFGMPTAPTGWLECNGASLLRADYPALFAAIGTTWGSADGTHFTLPDLRGEFLRGYDHGKGTDTGRVFATAQADDLKAHTHTLPTNQTNMNSTGGTTTGGASGSGSATGSTGGGETRPRNIAILYCIRT</sequence>
<dbReference type="InterPro" id="IPR037053">
    <property type="entry name" value="Phage_tail_collar_dom_sf"/>
</dbReference>
<feature type="compositionally biased region" description="Polar residues" evidence="1">
    <location>
        <begin position="426"/>
        <end position="435"/>
    </location>
</feature>
<dbReference type="EMBL" id="JAUSVS010000001">
    <property type="protein sequence ID" value="MDQ0462641.1"/>
    <property type="molecule type" value="Genomic_DNA"/>
</dbReference>
<evidence type="ECO:0000256" key="1">
    <source>
        <dbReference type="SAM" id="MobiDB-lite"/>
    </source>
</evidence>
<evidence type="ECO:0000313" key="4">
    <source>
        <dbReference type="Proteomes" id="UP001228905"/>
    </source>
</evidence>
<dbReference type="RefSeq" id="WP_307345240.1">
    <property type="nucleotide sequence ID" value="NZ_JAUSVS010000001.1"/>
</dbReference>
<evidence type="ECO:0000313" key="3">
    <source>
        <dbReference type="EMBL" id="MDQ0462641.1"/>
    </source>
</evidence>
<keyword evidence="4" id="KW-1185">Reference proteome</keyword>
<reference evidence="3 4" key="1">
    <citation type="submission" date="2023-07" db="EMBL/GenBank/DDBJ databases">
        <title>Genomic Encyclopedia of Type Strains, Phase IV (KMG-IV): sequencing the most valuable type-strain genomes for metagenomic binning, comparative biology and taxonomic classification.</title>
        <authorList>
            <person name="Goeker M."/>
        </authorList>
    </citation>
    <scope>NUCLEOTIDE SEQUENCE [LARGE SCALE GENOMIC DNA]</scope>
    <source>
        <strain evidence="3 4">DSM 18695</strain>
    </source>
</reference>
<dbReference type="SUPFAM" id="SSF88874">
    <property type="entry name" value="Receptor-binding domain of short tail fibre protein gp12"/>
    <property type="match status" value="1"/>
</dbReference>